<dbReference type="KEGG" id="dord:105991250"/>
<evidence type="ECO:0000256" key="1">
    <source>
        <dbReference type="ARBA" id="ARBA00004477"/>
    </source>
</evidence>
<evidence type="ECO:0000256" key="7">
    <source>
        <dbReference type="ARBA" id="ARBA00022824"/>
    </source>
</evidence>
<dbReference type="InterPro" id="IPR002591">
    <property type="entry name" value="Phosphodiest/P_Trfase"/>
</dbReference>
<keyword evidence="4" id="KW-0337">GPI-anchor biosynthesis</keyword>
<evidence type="ECO:0000256" key="6">
    <source>
        <dbReference type="ARBA" id="ARBA00022692"/>
    </source>
</evidence>
<feature type="transmembrane region" description="Helical" evidence="12">
    <location>
        <begin position="531"/>
        <end position="552"/>
    </location>
</feature>
<keyword evidence="10" id="KW-0325">Glycoprotein</keyword>
<dbReference type="Pfam" id="PF01663">
    <property type="entry name" value="Phosphodiest"/>
    <property type="match status" value="1"/>
</dbReference>
<keyword evidence="6 12" id="KW-0812">Transmembrane</keyword>
<dbReference type="OrthoDB" id="272139at2759"/>
<dbReference type="PANTHER" id="PTHR23072:SF0">
    <property type="entry name" value="GPI ETHANOLAMINE PHOSPHATE TRANSFERASE 2"/>
    <property type="match status" value="1"/>
</dbReference>
<protein>
    <submittedName>
        <fullName evidence="15">GPI ethanolamine phosphate transferase 2</fullName>
    </submittedName>
</protein>
<dbReference type="AlphaFoldDB" id="A0A1S3FSH7"/>
<proteinExistence type="inferred from homology"/>
<dbReference type="GO" id="GO:0051267">
    <property type="term" value="F:CP2 mannose-ethanolamine phosphotransferase activity"/>
    <property type="evidence" value="ECO:0007669"/>
    <property type="project" value="TreeGrafter"/>
</dbReference>
<dbReference type="GO" id="GO:0006506">
    <property type="term" value="P:GPI anchor biosynthetic process"/>
    <property type="evidence" value="ECO:0007669"/>
    <property type="project" value="UniProtKB-UniPathway"/>
</dbReference>
<dbReference type="InterPro" id="IPR037674">
    <property type="entry name" value="PIG-G_N"/>
</dbReference>
<evidence type="ECO:0000256" key="4">
    <source>
        <dbReference type="ARBA" id="ARBA00022502"/>
    </source>
</evidence>
<dbReference type="Proteomes" id="UP000081671">
    <property type="component" value="Unplaced"/>
</dbReference>
<dbReference type="FunFam" id="3.40.720.10:FF:000018">
    <property type="entry name" value="Putative GPI ethanolamine phosphate transferase 2"/>
    <property type="match status" value="1"/>
</dbReference>
<keyword evidence="5 15" id="KW-0808">Transferase</keyword>
<keyword evidence="8 12" id="KW-1133">Transmembrane helix</keyword>
<dbReference type="RefSeq" id="XP_012879315.1">
    <property type="nucleotide sequence ID" value="XM_013023861.1"/>
</dbReference>
<feature type="domain" description="GPI ethanolamine phosphate transferase 2 C-terminal" evidence="13">
    <location>
        <begin position="454"/>
        <end position="777"/>
    </location>
</feature>
<dbReference type="InterPro" id="IPR039527">
    <property type="entry name" value="PIGG/GPI7"/>
</dbReference>
<feature type="region of interest" description="Disordered" evidence="11">
    <location>
        <begin position="434"/>
        <end position="454"/>
    </location>
</feature>
<feature type="transmembrane region" description="Helical" evidence="12">
    <location>
        <begin position="558"/>
        <end position="578"/>
    </location>
</feature>
<dbReference type="InterPro" id="IPR017850">
    <property type="entry name" value="Alkaline_phosphatase_core_sf"/>
</dbReference>
<dbReference type="UniPathway" id="UPA00196"/>
<dbReference type="GeneID" id="105991250"/>
<dbReference type="PANTHER" id="PTHR23072">
    <property type="entry name" value="PHOSPHATIDYLINOSITOL GLYCAN-RELATED"/>
    <property type="match status" value="1"/>
</dbReference>
<keyword evidence="7" id="KW-0256">Endoplasmic reticulum</keyword>
<feature type="transmembrane region" description="Helical" evidence="12">
    <location>
        <begin position="684"/>
        <end position="706"/>
    </location>
</feature>
<accession>A0A1S3FSH7</accession>
<comment type="similarity">
    <text evidence="3">Belongs to the PIGG/PIGN/PIGO family. PIGG subfamily.</text>
</comment>
<keyword evidence="9 12" id="KW-0472">Membrane</keyword>
<feature type="transmembrane region" description="Helical" evidence="12">
    <location>
        <begin position="762"/>
        <end position="782"/>
    </location>
</feature>
<feature type="transmembrane region" description="Helical" evidence="12">
    <location>
        <begin position="502"/>
        <end position="519"/>
    </location>
</feature>
<sequence>MELQHNSDMPLLGLYLKAGTSSNWTKLPPPLFSKAVIMLIDALRDDFVFGSKGVKYMPYTTYLMEKGASHSFVAKAEPPTVTMPRIKALMTGSLPGFVDVIRNLNSPALLEDNVIRQAKAAGKRIIFYGDETWVKLFPKHFVEYDGTTSFFVSDYTEVDNNVTRHLDRVLKRGDWDILILHYLGLDHIGHISGPNSPLIGHKLSEMDSILMKIHTSLLSKERETLSPNLLVLCGDHGMSETGSHGASSTEEVSTPLLLISSAFERRPGDIRHTKHVQQTDLAATLAIGLGLPIPKDSVGSLLFPVVEGKPMREQLRFLHLNTVQLSKLLQENVPSYEKVLNLQSRNVAHPSSGWSEVDHLLLLGTVGHVLSLGASSFVEEEHQTWYFLVNTLCLALSQETCRSYFLGDSCEPPRAFHVERHPEGAIVTLRESMGDEGAEPVSEGEGPSQPKTRRGHKQWAVLASPWLVLICCRLLRSLNQTGVQGAHRPDFGHWLTSSEHKVQLSGLAALSLLAIFMLVQRGCSTVSKAALALGLLGVFCYRAAIGNVLFPWQPDNKSITKGIIEARFVYVFVLGILFTGTKDLLKSQVIAADFKIKTIGLWEIYSGLVLLAALLLRPHNLPVLAFSLLIQTLMTKFIWKPLKHDAAEVTVMHYWFGQAFFYFQGNSNNIATIDVSAGFVGLDAYMEVPATLLTVFGTYVGPVLWASHLAHFLSSATSSGSALRCACFCYALICSVPVATYIILVTALRYHLFIWSVFSPKLLYEGMHLLITAALCALFTAMDQTGHTRMYMKTDTLS</sequence>
<evidence type="ECO:0000256" key="10">
    <source>
        <dbReference type="ARBA" id="ARBA00023180"/>
    </source>
</evidence>
<dbReference type="CDD" id="cd16024">
    <property type="entry name" value="GPI_EPT_2"/>
    <property type="match status" value="1"/>
</dbReference>
<evidence type="ECO:0000256" key="12">
    <source>
        <dbReference type="SAM" id="Phobius"/>
    </source>
</evidence>
<dbReference type="GO" id="GO:0005789">
    <property type="term" value="C:endoplasmic reticulum membrane"/>
    <property type="evidence" value="ECO:0007669"/>
    <property type="project" value="UniProtKB-SubCell"/>
</dbReference>
<evidence type="ECO:0000313" key="15">
    <source>
        <dbReference type="RefSeq" id="XP_012879315.1"/>
    </source>
</evidence>
<evidence type="ECO:0000256" key="2">
    <source>
        <dbReference type="ARBA" id="ARBA00004687"/>
    </source>
</evidence>
<gene>
    <name evidence="15" type="primary">Pigg</name>
</gene>
<dbReference type="FunCoup" id="A0A1S3FSH7">
    <property type="interactions" value="2504"/>
</dbReference>
<feature type="transmembrane region" description="Helical" evidence="12">
    <location>
        <begin position="727"/>
        <end position="750"/>
    </location>
</feature>
<dbReference type="Gene3D" id="3.40.720.10">
    <property type="entry name" value="Alkaline Phosphatase, subunit A"/>
    <property type="match status" value="1"/>
</dbReference>
<dbReference type="Pfam" id="PF19316">
    <property type="entry name" value="PIGO_PIGG"/>
    <property type="match status" value="1"/>
</dbReference>
<comment type="pathway">
    <text evidence="2">Glycolipid biosynthesis; glycosylphosphatidylinositol-anchor biosynthesis.</text>
</comment>
<evidence type="ECO:0000259" key="13">
    <source>
        <dbReference type="Pfam" id="PF19316"/>
    </source>
</evidence>
<dbReference type="CTD" id="54872"/>
<dbReference type="STRING" id="10020.ENSDORP00000005741"/>
<evidence type="ECO:0000313" key="14">
    <source>
        <dbReference type="Proteomes" id="UP000081671"/>
    </source>
</evidence>
<name>A0A1S3FSH7_DIPOR</name>
<reference evidence="15" key="1">
    <citation type="submission" date="2025-08" db="UniProtKB">
        <authorList>
            <consortium name="RefSeq"/>
        </authorList>
    </citation>
    <scope>IDENTIFICATION</scope>
    <source>
        <tissue evidence="15">Kidney</tissue>
    </source>
</reference>
<evidence type="ECO:0000256" key="8">
    <source>
        <dbReference type="ARBA" id="ARBA00022989"/>
    </source>
</evidence>
<evidence type="ECO:0000256" key="11">
    <source>
        <dbReference type="SAM" id="MobiDB-lite"/>
    </source>
</evidence>
<feature type="transmembrane region" description="Helical" evidence="12">
    <location>
        <begin position="599"/>
        <end position="616"/>
    </location>
</feature>
<evidence type="ECO:0000256" key="3">
    <source>
        <dbReference type="ARBA" id="ARBA00005315"/>
    </source>
</evidence>
<comment type="subcellular location">
    <subcellularLocation>
        <location evidence="1">Endoplasmic reticulum membrane</location>
        <topology evidence="1">Multi-pass membrane protein</topology>
    </subcellularLocation>
</comment>
<evidence type="ECO:0000256" key="5">
    <source>
        <dbReference type="ARBA" id="ARBA00022679"/>
    </source>
</evidence>
<dbReference type="InParanoid" id="A0A1S3FSH7"/>
<dbReference type="InterPro" id="IPR045687">
    <property type="entry name" value="PIGG/GPI7_C"/>
</dbReference>
<keyword evidence="14" id="KW-1185">Reference proteome</keyword>
<evidence type="ECO:0000256" key="9">
    <source>
        <dbReference type="ARBA" id="ARBA00023136"/>
    </source>
</evidence>
<dbReference type="SUPFAM" id="SSF53649">
    <property type="entry name" value="Alkaline phosphatase-like"/>
    <property type="match status" value="1"/>
</dbReference>
<organism evidence="14 15">
    <name type="scientific">Dipodomys ordii</name>
    <name type="common">Ord's kangaroo rat</name>
    <dbReference type="NCBI Taxonomy" id="10020"/>
    <lineage>
        <taxon>Eukaryota</taxon>
        <taxon>Metazoa</taxon>
        <taxon>Chordata</taxon>
        <taxon>Craniata</taxon>
        <taxon>Vertebrata</taxon>
        <taxon>Euteleostomi</taxon>
        <taxon>Mammalia</taxon>
        <taxon>Eutheria</taxon>
        <taxon>Euarchontoglires</taxon>
        <taxon>Glires</taxon>
        <taxon>Rodentia</taxon>
        <taxon>Castorimorpha</taxon>
        <taxon>Heteromyidae</taxon>
        <taxon>Dipodomyinae</taxon>
        <taxon>Dipodomys</taxon>
    </lineage>
</organism>